<organism evidence="3 4">
    <name type="scientific">Mucilaginibacter boryungensis</name>
    <dbReference type="NCBI Taxonomy" id="768480"/>
    <lineage>
        <taxon>Bacteria</taxon>
        <taxon>Pseudomonadati</taxon>
        <taxon>Bacteroidota</taxon>
        <taxon>Sphingobacteriia</taxon>
        <taxon>Sphingobacteriales</taxon>
        <taxon>Sphingobacteriaceae</taxon>
        <taxon>Mucilaginibacter</taxon>
    </lineage>
</organism>
<proteinExistence type="predicted"/>
<comment type="caution">
    <text evidence="3">The sequence shown here is derived from an EMBL/GenBank/DDBJ whole genome shotgun (WGS) entry which is preliminary data.</text>
</comment>
<dbReference type="Pfam" id="PF03629">
    <property type="entry name" value="SASA"/>
    <property type="match status" value="1"/>
</dbReference>
<dbReference type="InterPro" id="IPR039329">
    <property type="entry name" value="SIAE"/>
</dbReference>
<dbReference type="InterPro" id="IPR005181">
    <property type="entry name" value="SASA"/>
</dbReference>
<reference evidence="3 4" key="1">
    <citation type="submission" date="2020-10" db="EMBL/GenBank/DDBJ databases">
        <title>Mucilaginibacter mali sp. nov., isolated from rhizosphere soil of apple orchard.</title>
        <authorList>
            <person name="Lee J.-S."/>
            <person name="Kim H.S."/>
            <person name="Kim J.-S."/>
        </authorList>
    </citation>
    <scope>NUCLEOTIDE SEQUENCE [LARGE SCALE GENOMIC DNA]</scope>
    <source>
        <strain evidence="3 4">KCTC 23157</strain>
    </source>
</reference>
<evidence type="ECO:0000313" key="4">
    <source>
        <dbReference type="Proteomes" id="UP000632774"/>
    </source>
</evidence>
<dbReference type="SUPFAM" id="SSF52266">
    <property type="entry name" value="SGNH hydrolase"/>
    <property type="match status" value="1"/>
</dbReference>
<dbReference type="Proteomes" id="UP000632774">
    <property type="component" value="Unassembled WGS sequence"/>
</dbReference>
<keyword evidence="4" id="KW-1185">Reference proteome</keyword>
<dbReference type="InterPro" id="IPR036514">
    <property type="entry name" value="SGNH_hydro_sf"/>
</dbReference>
<evidence type="ECO:0000313" key="3">
    <source>
        <dbReference type="EMBL" id="MBE9665755.1"/>
    </source>
</evidence>
<evidence type="ECO:0000259" key="2">
    <source>
        <dbReference type="Pfam" id="PF03629"/>
    </source>
</evidence>
<accession>A0ABR9XFA2</accession>
<sequence length="485" mass="53960">MHQVNTTFEKYRQLIKTAFIALFTCAALTSYSTIRVPNIIGSNMVLQQKSDVKLWGWGEPNEKVVIITSWDNKTYPTVTVTGNATWELTIKTPVAGGPYIIKLNGSNSIVLTNVLIGEVWVCSGQSNMEMSGTWGLQDIKAELPKAKNNNIRFFHMAKASAPYPQQDCIGEWVICDSASLRTFSATGYFFGKNLNSKLNLPVGLIQSCWSGSSADVWTPDSIINNDPILKEATKKIAVNGQVPNIAGYVYNAMIAPITNYAVAGVIWYQGENNSHVASIYQRLFTSMIDAWRGAFHKNLPFYFVQVAPFKYQQKNWGALIREAQTASMKHPNTGMVITTDLTSDTNNVHPADKHDVGLRLANWALAETYHQPGIVYKSPLYASLSIKKDKAIITVDNAEHGLTINGKQATQLYIAGSDKIFYPANARLKNNQMIVWSDKVKEPVAVRYEFSNTAIGNIFSKDGLPLGPFRTDSWPVENEYKFNTN</sequence>
<gene>
    <name evidence="3" type="ORF">IRJ18_05235</name>
</gene>
<dbReference type="PANTHER" id="PTHR22901:SF0">
    <property type="entry name" value="SIALATE O-ACETYLESTERASE"/>
    <property type="match status" value="1"/>
</dbReference>
<dbReference type="PANTHER" id="PTHR22901">
    <property type="entry name" value="SIALATE O-ACETYLESTERASE"/>
    <property type="match status" value="1"/>
</dbReference>
<name>A0ABR9XFA2_9SPHI</name>
<feature type="domain" description="Sialate O-acetylesterase" evidence="2">
    <location>
        <begin position="118"/>
        <end position="362"/>
    </location>
</feature>
<protein>
    <submittedName>
        <fullName evidence="3">Sialate O-acetylesterase</fullName>
    </submittedName>
</protein>
<keyword evidence="1" id="KW-0378">Hydrolase</keyword>
<dbReference type="Gene3D" id="3.40.50.1110">
    <property type="entry name" value="SGNH hydrolase"/>
    <property type="match status" value="1"/>
</dbReference>
<evidence type="ECO:0000256" key="1">
    <source>
        <dbReference type="ARBA" id="ARBA00022801"/>
    </source>
</evidence>
<dbReference type="EMBL" id="JADFFM010000001">
    <property type="protein sequence ID" value="MBE9665755.1"/>
    <property type="molecule type" value="Genomic_DNA"/>
</dbReference>